<organism evidence="2 3">
    <name type="scientific">Paludisphaera borealis</name>
    <dbReference type="NCBI Taxonomy" id="1387353"/>
    <lineage>
        <taxon>Bacteria</taxon>
        <taxon>Pseudomonadati</taxon>
        <taxon>Planctomycetota</taxon>
        <taxon>Planctomycetia</taxon>
        <taxon>Isosphaerales</taxon>
        <taxon>Isosphaeraceae</taxon>
        <taxon>Paludisphaera</taxon>
    </lineage>
</organism>
<name>A0A1U7CVW1_9BACT</name>
<dbReference type="KEGG" id="pbor:BSF38_04651"/>
<sequence length="316" mass="35865">MTGTTRNSSPELGEFLAAHPGRDFDRDGLRYHYLDEGEGRPVVMVHGNPTWSFYYRRLVEALSPSHRTIVPDHIGCGLSDKPGDDRYRYTLESRVDDLERLLDHLGIVRDVTLVVHDWGGMIGLTYAARRPERIARLVVLNTAAFHMPTDKRFPWSLGVCRNPALGSLAVRGLNAFARGTAVIGCTKERMPKSLRDAYVAPYDSWANRIAVHRFVQDIPLRPYDRCYDLVSWVESRLHLLRSVPMFIGWGMKDFVFDAPFLREWERRFPLAEVHKFPDAGHYILEDEAETLIPQIASFLDAPESPSSVTATQAAEG</sequence>
<keyword evidence="2" id="KW-0378">Hydrolase</keyword>
<evidence type="ECO:0000259" key="1">
    <source>
        <dbReference type="Pfam" id="PF00561"/>
    </source>
</evidence>
<dbReference type="AlphaFoldDB" id="A0A1U7CVW1"/>
<dbReference type="EC" id="3.8.1.5" evidence="2"/>
<dbReference type="Proteomes" id="UP000186309">
    <property type="component" value="Chromosome"/>
</dbReference>
<dbReference type="GO" id="GO:0016020">
    <property type="term" value="C:membrane"/>
    <property type="evidence" value="ECO:0007669"/>
    <property type="project" value="TreeGrafter"/>
</dbReference>
<protein>
    <submittedName>
        <fullName evidence="2">Haloalkane dehalogenase</fullName>
        <ecNumber evidence="2">3.8.1.5</ecNumber>
    </submittedName>
</protein>
<evidence type="ECO:0000313" key="2">
    <source>
        <dbReference type="EMBL" id="APW63090.1"/>
    </source>
</evidence>
<dbReference type="InterPro" id="IPR029058">
    <property type="entry name" value="AB_hydrolase_fold"/>
</dbReference>
<dbReference type="SUPFAM" id="SSF53474">
    <property type="entry name" value="alpha/beta-Hydrolases"/>
    <property type="match status" value="1"/>
</dbReference>
<dbReference type="InterPro" id="IPR000073">
    <property type="entry name" value="AB_hydrolase_1"/>
</dbReference>
<dbReference type="PRINTS" id="PR00412">
    <property type="entry name" value="EPOXHYDRLASE"/>
</dbReference>
<dbReference type="InterPro" id="IPR050266">
    <property type="entry name" value="AB_hydrolase_sf"/>
</dbReference>
<dbReference type="RefSeq" id="WP_076349490.1">
    <property type="nucleotide sequence ID" value="NZ_CP019082.1"/>
</dbReference>
<evidence type="ECO:0000313" key="3">
    <source>
        <dbReference type="Proteomes" id="UP000186309"/>
    </source>
</evidence>
<dbReference type="OrthoDB" id="9775557at2"/>
<dbReference type="Pfam" id="PF00561">
    <property type="entry name" value="Abhydrolase_1"/>
    <property type="match status" value="1"/>
</dbReference>
<dbReference type="STRING" id="1387353.BSF38_04651"/>
<dbReference type="Gene3D" id="3.40.50.1820">
    <property type="entry name" value="alpha/beta hydrolase"/>
    <property type="match status" value="1"/>
</dbReference>
<proteinExistence type="predicted"/>
<dbReference type="PANTHER" id="PTHR43798:SF24">
    <property type="entry name" value="CIS-3-ALKYL-4-ALKYLOXETAN-2-ONE DECARBOXYLASE"/>
    <property type="match status" value="1"/>
</dbReference>
<dbReference type="EMBL" id="CP019082">
    <property type="protein sequence ID" value="APW63090.1"/>
    <property type="molecule type" value="Genomic_DNA"/>
</dbReference>
<accession>A0A1U7CVW1</accession>
<feature type="domain" description="AB hydrolase-1" evidence="1">
    <location>
        <begin position="41"/>
        <end position="287"/>
    </location>
</feature>
<reference evidence="3" key="1">
    <citation type="submission" date="2016-12" db="EMBL/GenBank/DDBJ databases">
        <title>Comparative genomics of four Isosphaeraceae planctomycetes: a common pool of plasmids and glycoside hydrolase genes.</title>
        <authorList>
            <person name="Ivanova A."/>
        </authorList>
    </citation>
    <scope>NUCLEOTIDE SEQUENCE [LARGE SCALE GENOMIC DNA]</scope>
    <source>
        <strain evidence="3">PX4</strain>
    </source>
</reference>
<dbReference type="PRINTS" id="PR00111">
    <property type="entry name" value="ABHYDROLASE"/>
</dbReference>
<dbReference type="InterPro" id="IPR000639">
    <property type="entry name" value="Epox_hydrolase-like"/>
</dbReference>
<dbReference type="GO" id="GO:0018786">
    <property type="term" value="F:haloalkane dehalogenase activity"/>
    <property type="evidence" value="ECO:0007669"/>
    <property type="project" value="UniProtKB-EC"/>
</dbReference>
<keyword evidence="3" id="KW-1185">Reference proteome</keyword>
<dbReference type="PANTHER" id="PTHR43798">
    <property type="entry name" value="MONOACYLGLYCEROL LIPASE"/>
    <property type="match status" value="1"/>
</dbReference>
<gene>
    <name evidence="2" type="primary">dhaA</name>
    <name evidence="2" type="ORF">BSF38_04651</name>
</gene>